<sequence>MGCRPRLTTRGLSESAWRGFGRVACVDFLQITAGTGHSRQSVAREAPRGPIAVFALHALGTWAWSISGTVGAKLVVDSATPLSRALLQDPHDQ</sequence>
<evidence type="ECO:0000313" key="1">
    <source>
        <dbReference type="EMBL" id="KAF9519847.1"/>
    </source>
</evidence>
<dbReference type="Proteomes" id="UP000886523">
    <property type="component" value="Unassembled WGS sequence"/>
</dbReference>
<reference evidence="1" key="1">
    <citation type="journal article" date="2020" name="Nat. Commun.">
        <title>Large-scale genome sequencing of mycorrhizal fungi provides insights into the early evolution of symbiotic traits.</title>
        <authorList>
            <person name="Miyauchi S."/>
            <person name="Kiss E."/>
            <person name="Kuo A."/>
            <person name="Drula E."/>
            <person name="Kohler A."/>
            <person name="Sanchez-Garcia M."/>
            <person name="Morin E."/>
            <person name="Andreopoulos B."/>
            <person name="Barry K.W."/>
            <person name="Bonito G."/>
            <person name="Buee M."/>
            <person name="Carver A."/>
            <person name="Chen C."/>
            <person name="Cichocki N."/>
            <person name="Clum A."/>
            <person name="Culley D."/>
            <person name="Crous P.W."/>
            <person name="Fauchery L."/>
            <person name="Girlanda M."/>
            <person name="Hayes R.D."/>
            <person name="Keri Z."/>
            <person name="LaButti K."/>
            <person name="Lipzen A."/>
            <person name="Lombard V."/>
            <person name="Magnuson J."/>
            <person name="Maillard F."/>
            <person name="Murat C."/>
            <person name="Nolan M."/>
            <person name="Ohm R.A."/>
            <person name="Pangilinan J."/>
            <person name="Pereira M.F."/>
            <person name="Perotto S."/>
            <person name="Peter M."/>
            <person name="Pfister S."/>
            <person name="Riley R."/>
            <person name="Sitrit Y."/>
            <person name="Stielow J.B."/>
            <person name="Szollosi G."/>
            <person name="Zifcakova L."/>
            <person name="Stursova M."/>
            <person name="Spatafora J.W."/>
            <person name="Tedersoo L."/>
            <person name="Vaario L.M."/>
            <person name="Yamada A."/>
            <person name="Yan M."/>
            <person name="Wang P."/>
            <person name="Xu J."/>
            <person name="Bruns T."/>
            <person name="Baldrian P."/>
            <person name="Vilgalys R."/>
            <person name="Dunand C."/>
            <person name="Henrissat B."/>
            <person name="Grigoriev I.V."/>
            <person name="Hibbett D."/>
            <person name="Nagy L.G."/>
            <person name="Martin F.M."/>
        </authorList>
    </citation>
    <scope>NUCLEOTIDE SEQUENCE</scope>
    <source>
        <strain evidence="1">UP504</strain>
    </source>
</reference>
<protein>
    <submittedName>
        <fullName evidence="1">Uncharacterized protein</fullName>
    </submittedName>
</protein>
<accession>A0A9P6DZT3</accession>
<dbReference type="EMBL" id="MU128915">
    <property type="protein sequence ID" value="KAF9519847.1"/>
    <property type="molecule type" value="Genomic_DNA"/>
</dbReference>
<gene>
    <name evidence="1" type="ORF">BS47DRAFT_1000936</name>
</gene>
<keyword evidence="2" id="KW-1185">Reference proteome</keyword>
<dbReference type="AlphaFoldDB" id="A0A9P6DZT3"/>
<comment type="caution">
    <text evidence="1">The sequence shown here is derived from an EMBL/GenBank/DDBJ whole genome shotgun (WGS) entry which is preliminary data.</text>
</comment>
<proteinExistence type="predicted"/>
<name>A0A9P6DZT3_9AGAM</name>
<evidence type="ECO:0000313" key="2">
    <source>
        <dbReference type="Proteomes" id="UP000886523"/>
    </source>
</evidence>
<organism evidence="1 2">
    <name type="scientific">Hydnum rufescens UP504</name>
    <dbReference type="NCBI Taxonomy" id="1448309"/>
    <lineage>
        <taxon>Eukaryota</taxon>
        <taxon>Fungi</taxon>
        <taxon>Dikarya</taxon>
        <taxon>Basidiomycota</taxon>
        <taxon>Agaricomycotina</taxon>
        <taxon>Agaricomycetes</taxon>
        <taxon>Cantharellales</taxon>
        <taxon>Hydnaceae</taxon>
        <taxon>Hydnum</taxon>
    </lineage>
</organism>